<evidence type="ECO:0000256" key="1">
    <source>
        <dbReference type="SAM" id="Phobius"/>
    </source>
</evidence>
<evidence type="ECO:0000313" key="2">
    <source>
        <dbReference type="EMBL" id="KAJ9591315.1"/>
    </source>
</evidence>
<sequence length="119" mass="14159">YNSDSMERFAMLINVNGYHVLRCDSCEYILCFEIVGSVLYLYAWRWEYFTFIICISHAVQYYILKLKTNNVVWKTVRISDSRDRERFSQGEGTCGDCQFHHQMERKGVSPNVRILCSYE</sequence>
<protein>
    <submittedName>
        <fullName evidence="2">Uncharacterized protein</fullName>
    </submittedName>
</protein>
<keyword evidence="1" id="KW-0472">Membrane</keyword>
<accession>A0AAD8A387</accession>
<keyword evidence="1" id="KW-0812">Transmembrane</keyword>
<feature type="transmembrane region" description="Helical" evidence="1">
    <location>
        <begin position="46"/>
        <end position="64"/>
    </location>
</feature>
<feature type="non-terminal residue" evidence="2">
    <location>
        <position position="1"/>
    </location>
</feature>
<dbReference type="Proteomes" id="UP001233999">
    <property type="component" value="Unassembled WGS sequence"/>
</dbReference>
<evidence type="ECO:0000313" key="3">
    <source>
        <dbReference type="Proteomes" id="UP001233999"/>
    </source>
</evidence>
<organism evidence="2 3">
    <name type="scientific">Diploptera punctata</name>
    <name type="common">Pacific beetle cockroach</name>
    <dbReference type="NCBI Taxonomy" id="6984"/>
    <lineage>
        <taxon>Eukaryota</taxon>
        <taxon>Metazoa</taxon>
        <taxon>Ecdysozoa</taxon>
        <taxon>Arthropoda</taxon>
        <taxon>Hexapoda</taxon>
        <taxon>Insecta</taxon>
        <taxon>Pterygota</taxon>
        <taxon>Neoptera</taxon>
        <taxon>Polyneoptera</taxon>
        <taxon>Dictyoptera</taxon>
        <taxon>Blattodea</taxon>
        <taxon>Blaberoidea</taxon>
        <taxon>Blaberidae</taxon>
        <taxon>Diplopterinae</taxon>
        <taxon>Diploptera</taxon>
    </lineage>
</organism>
<proteinExistence type="predicted"/>
<keyword evidence="1" id="KW-1133">Transmembrane helix</keyword>
<dbReference type="AlphaFoldDB" id="A0AAD8A387"/>
<name>A0AAD8A387_DIPPU</name>
<reference evidence="2" key="2">
    <citation type="submission" date="2023-05" db="EMBL/GenBank/DDBJ databases">
        <authorList>
            <person name="Fouks B."/>
        </authorList>
    </citation>
    <scope>NUCLEOTIDE SEQUENCE</scope>
    <source>
        <strain evidence="2">Stay&amp;Tobe</strain>
        <tissue evidence="2">Testes</tissue>
    </source>
</reference>
<keyword evidence="3" id="KW-1185">Reference proteome</keyword>
<comment type="caution">
    <text evidence="2">The sequence shown here is derived from an EMBL/GenBank/DDBJ whole genome shotgun (WGS) entry which is preliminary data.</text>
</comment>
<reference evidence="2" key="1">
    <citation type="journal article" date="2023" name="IScience">
        <title>Live-bearing cockroach genome reveals convergent evolutionary mechanisms linked to viviparity in insects and beyond.</title>
        <authorList>
            <person name="Fouks B."/>
            <person name="Harrison M.C."/>
            <person name="Mikhailova A.A."/>
            <person name="Marchal E."/>
            <person name="English S."/>
            <person name="Carruthers M."/>
            <person name="Jennings E.C."/>
            <person name="Chiamaka E.L."/>
            <person name="Frigard R.A."/>
            <person name="Pippel M."/>
            <person name="Attardo G.M."/>
            <person name="Benoit J.B."/>
            <person name="Bornberg-Bauer E."/>
            <person name="Tobe S.S."/>
        </authorList>
    </citation>
    <scope>NUCLEOTIDE SEQUENCE</scope>
    <source>
        <strain evidence="2">Stay&amp;Tobe</strain>
    </source>
</reference>
<dbReference type="EMBL" id="JASPKZ010003874">
    <property type="protein sequence ID" value="KAJ9591315.1"/>
    <property type="molecule type" value="Genomic_DNA"/>
</dbReference>
<gene>
    <name evidence="2" type="ORF">L9F63_002128</name>
</gene>
<feature type="non-terminal residue" evidence="2">
    <location>
        <position position="119"/>
    </location>
</feature>